<dbReference type="Gene3D" id="3.80.10.10">
    <property type="entry name" value="Ribonuclease Inhibitor"/>
    <property type="match status" value="1"/>
</dbReference>
<dbReference type="AlphaFoldDB" id="A0A2Z3HB79"/>
<dbReference type="InterPro" id="IPR014338">
    <property type="entry name" value="CHP02996_rpt-companion-dom"/>
</dbReference>
<dbReference type="RefSeq" id="WP_010045097.1">
    <property type="nucleotide sequence ID" value="NZ_CP025958.1"/>
</dbReference>
<gene>
    <name evidence="1" type="ORF">C1280_16730</name>
</gene>
<evidence type="ECO:0000313" key="1">
    <source>
        <dbReference type="EMBL" id="AWM38470.1"/>
    </source>
</evidence>
<dbReference type="Proteomes" id="UP000245802">
    <property type="component" value="Chromosome"/>
</dbReference>
<dbReference type="EMBL" id="CP025958">
    <property type="protein sequence ID" value="AWM38470.1"/>
    <property type="molecule type" value="Genomic_DNA"/>
</dbReference>
<sequence>MNDHDALLRAIGEQPEEDTPRLMYADWLEEQDQPERADFVRNQVALNRPGLSGEERTPLVRKNRFYLDNWVPSWKAELPRIPGIEWGDFRRGLIEEVLADGPASVVDRAAEIFAVPGIHILRLRWLVPHRARSRVQDLARRPELERLRALRLVAGRADASALRALVNSPHLGRLSVLDLHGNYADDDTAAALADGRFPALAELWLGSNPVVSSWAIYE</sequence>
<reference evidence="1 2" key="1">
    <citation type="submission" date="2018-01" db="EMBL/GenBank/DDBJ databases">
        <title>G. obscuriglobus.</title>
        <authorList>
            <person name="Franke J."/>
            <person name="Blomberg W."/>
            <person name="Selmecki A."/>
        </authorList>
    </citation>
    <scope>NUCLEOTIDE SEQUENCE [LARGE SCALE GENOMIC DNA]</scope>
    <source>
        <strain evidence="1 2">DSM 5831</strain>
    </source>
</reference>
<evidence type="ECO:0000313" key="2">
    <source>
        <dbReference type="Proteomes" id="UP000245802"/>
    </source>
</evidence>
<dbReference type="OrthoDB" id="261413at2"/>
<dbReference type="NCBIfam" id="TIGR02996">
    <property type="entry name" value="rpt_mate_G_obs"/>
    <property type="match status" value="1"/>
</dbReference>
<dbReference type="InterPro" id="IPR032675">
    <property type="entry name" value="LRR_dom_sf"/>
</dbReference>
<dbReference type="KEGG" id="gog:C1280_16730"/>
<accession>A0A2Z3HB79</accession>
<organism evidence="1 2">
    <name type="scientific">Gemmata obscuriglobus</name>
    <dbReference type="NCBI Taxonomy" id="114"/>
    <lineage>
        <taxon>Bacteria</taxon>
        <taxon>Pseudomonadati</taxon>
        <taxon>Planctomycetota</taxon>
        <taxon>Planctomycetia</taxon>
        <taxon>Gemmatales</taxon>
        <taxon>Gemmataceae</taxon>
        <taxon>Gemmata</taxon>
    </lineage>
</organism>
<name>A0A2Z3HB79_9BACT</name>
<proteinExistence type="predicted"/>
<keyword evidence="2" id="KW-1185">Reference proteome</keyword>
<protein>
    <submittedName>
        <fullName evidence="1">TIGR02996 domain-containing protein</fullName>
    </submittedName>
</protein>